<evidence type="ECO:0000256" key="5">
    <source>
        <dbReference type="SAM" id="SignalP"/>
    </source>
</evidence>
<name>A0ABW3WSB1_9HYPH</name>
<dbReference type="PRINTS" id="PR00337">
    <property type="entry name" value="LEUILEVALBP"/>
</dbReference>
<protein>
    <submittedName>
        <fullName evidence="7">Branched-chain amino acid ABC transporter substrate-binding protein</fullName>
    </submittedName>
</protein>
<evidence type="ECO:0000313" key="8">
    <source>
        <dbReference type="Proteomes" id="UP001597176"/>
    </source>
</evidence>
<sequence length="381" mass="38887">MRLIFTAGALPILSALSFSPTGAVGQIAAQPTIRIGLSLPLTGSDAAFGQGLRAGAEQAAADLNRAAGTTGRKITLVVADDAGEGKQGLAAARKFASDRISLVVGPFNATVAAAVLPAYEEAGIVAVAPGITWPGLTTRGAQNIFRIGGSDAEQGPIAASYLAEQFRGRRIGLVHDKSTFGRGLVDDVARILKASGQTEAAFESLSRGDKDVSALVARLKRAQVEVIYFGGLAPEAGLLIRTLREAGIAAPLVGSDGLLDKDFATAAGPAAEGTVMTALPEPRKLPEPKGSAAKPKTAEADMVAAQGYAAVEILKQVVDQAKSTEGSRVAAVLHGGASLKTVLGEIAFDARGNSRGAGYALQVWKKTPDGRIDYAGNGIAP</sequence>
<evidence type="ECO:0000256" key="1">
    <source>
        <dbReference type="ARBA" id="ARBA00010062"/>
    </source>
</evidence>
<evidence type="ECO:0000256" key="4">
    <source>
        <dbReference type="ARBA" id="ARBA00022970"/>
    </source>
</evidence>
<keyword evidence="8" id="KW-1185">Reference proteome</keyword>
<dbReference type="InterPro" id="IPR000709">
    <property type="entry name" value="Leu_Ile_Val-bd"/>
</dbReference>
<feature type="signal peptide" evidence="5">
    <location>
        <begin position="1"/>
        <end position="23"/>
    </location>
</feature>
<proteinExistence type="inferred from homology"/>
<dbReference type="RefSeq" id="WP_238207035.1">
    <property type="nucleotide sequence ID" value="NZ_JBHTND010000001.1"/>
</dbReference>
<evidence type="ECO:0000256" key="2">
    <source>
        <dbReference type="ARBA" id="ARBA00022448"/>
    </source>
</evidence>
<reference evidence="8" key="1">
    <citation type="journal article" date="2019" name="Int. J. Syst. Evol. Microbiol.">
        <title>The Global Catalogue of Microorganisms (GCM) 10K type strain sequencing project: providing services to taxonomists for standard genome sequencing and annotation.</title>
        <authorList>
            <consortium name="The Broad Institute Genomics Platform"/>
            <consortium name="The Broad Institute Genome Sequencing Center for Infectious Disease"/>
            <person name="Wu L."/>
            <person name="Ma J."/>
        </authorList>
    </citation>
    <scope>NUCLEOTIDE SEQUENCE [LARGE SCALE GENOMIC DNA]</scope>
    <source>
        <strain evidence="8">CCUG 56108</strain>
    </source>
</reference>
<dbReference type="SUPFAM" id="SSF53822">
    <property type="entry name" value="Periplasmic binding protein-like I"/>
    <property type="match status" value="1"/>
</dbReference>
<comment type="similarity">
    <text evidence="1">Belongs to the leucine-binding protein family.</text>
</comment>
<feature type="chain" id="PRO_5046290329" evidence="5">
    <location>
        <begin position="24"/>
        <end position="381"/>
    </location>
</feature>
<dbReference type="Gene3D" id="3.40.50.2300">
    <property type="match status" value="2"/>
</dbReference>
<dbReference type="InterPro" id="IPR028082">
    <property type="entry name" value="Peripla_BP_I"/>
</dbReference>
<accession>A0ABW3WSB1</accession>
<keyword evidence="2" id="KW-0813">Transport</keyword>
<keyword evidence="4" id="KW-0029">Amino-acid transport</keyword>
<keyword evidence="3 5" id="KW-0732">Signal</keyword>
<evidence type="ECO:0000259" key="6">
    <source>
        <dbReference type="Pfam" id="PF13458"/>
    </source>
</evidence>
<feature type="domain" description="Leucine-binding protein" evidence="6">
    <location>
        <begin position="32"/>
        <end position="365"/>
    </location>
</feature>
<dbReference type="Proteomes" id="UP001597176">
    <property type="component" value="Unassembled WGS sequence"/>
</dbReference>
<evidence type="ECO:0000256" key="3">
    <source>
        <dbReference type="ARBA" id="ARBA00022729"/>
    </source>
</evidence>
<gene>
    <name evidence="7" type="ORF">ACFQ4G_00760</name>
</gene>
<dbReference type="PANTHER" id="PTHR47151:SF2">
    <property type="entry name" value="AMINO ACID BINDING PROTEIN"/>
    <property type="match status" value="1"/>
</dbReference>
<dbReference type="PANTHER" id="PTHR47151">
    <property type="entry name" value="LEU/ILE/VAL-BINDING ABC TRANSPORTER SUBUNIT"/>
    <property type="match status" value="1"/>
</dbReference>
<organism evidence="7 8">
    <name type="scientific">Methylobacterium marchantiae</name>
    <dbReference type="NCBI Taxonomy" id="600331"/>
    <lineage>
        <taxon>Bacteria</taxon>
        <taxon>Pseudomonadati</taxon>
        <taxon>Pseudomonadota</taxon>
        <taxon>Alphaproteobacteria</taxon>
        <taxon>Hyphomicrobiales</taxon>
        <taxon>Methylobacteriaceae</taxon>
        <taxon>Methylobacterium</taxon>
    </lineage>
</organism>
<evidence type="ECO:0000313" key="7">
    <source>
        <dbReference type="EMBL" id="MFD1300117.1"/>
    </source>
</evidence>
<dbReference type="CDD" id="cd06342">
    <property type="entry name" value="PBP1_ABC_LIVBP-like"/>
    <property type="match status" value="1"/>
</dbReference>
<dbReference type="Pfam" id="PF13458">
    <property type="entry name" value="Peripla_BP_6"/>
    <property type="match status" value="1"/>
</dbReference>
<dbReference type="InterPro" id="IPR028081">
    <property type="entry name" value="Leu-bd"/>
</dbReference>
<dbReference type="EMBL" id="JBHTND010000001">
    <property type="protein sequence ID" value="MFD1300117.1"/>
    <property type="molecule type" value="Genomic_DNA"/>
</dbReference>
<comment type="caution">
    <text evidence="7">The sequence shown here is derived from an EMBL/GenBank/DDBJ whole genome shotgun (WGS) entry which is preliminary data.</text>
</comment>